<feature type="chain" id="PRO_5024270723" description="F-box domain-containing protein" evidence="1">
    <location>
        <begin position="27"/>
        <end position="345"/>
    </location>
</feature>
<feature type="signal peptide" evidence="1">
    <location>
        <begin position="1"/>
        <end position="26"/>
    </location>
</feature>
<dbReference type="InterPro" id="IPR036047">
    <property type="entry name" value="F-box-like_dom_sf"/>
</dbReference>
<reference evidence="4" key="1">
    <citation type="journal article" date="2017" name="Nat. Commun.">
        <title>The asparagus genome sheds light on the origin and evolution of a young Y chromosome.</title>
        <authorList>
            <person name="Harkess A."/>
            <person name="Zhou J."/>
            <person name="Xu C."/>
            <person name="Bowers J.E."/>
            <person name="Van der Hulst R."/>
            <person name="Ayyampalayam S."/>
            <person name="Mercati F."/>
            <person name="Riccardi P."/>
            <person name="McKain M.R."/>
            <person name="Kakrana A."/>
            <person name="Tang H."/>
            <person name="Ray J."/>
            <person name="Groenendijk J."/>
            <person name="Arikit S."/>
            <person name="Mathioni S.M."/>
            <person name="Nakano M."/>
            <person name="Shan H."/>
            <person name="Telgmann-Rauber A."/>
            <person name="Kanno A."/>
            <person name="Yue Z."/>
            <person name="Chen H."/>
            <person name="Li W."/>
            <person name="Chen Y."/>
            <person name="Xu X."/>
            <person name="Zhang Y."/>
            <person name="Luo S."/>
            <person name="Chen H."/>
            <person name="Gao J."/>
            <person name="Mao Z."/>
            <person name="Pires J.C."/>
            <person name="Luo M."/>
            <person name="Kudrna D."/>
            <person name="Wing R.A."/>
            <person name="Meyers B.C."/>
            <person name="Yi K."/>
            <person name="Kong H."/>
            <person name="Lavrijsen P."/>
            <person name="Sunseri F."/>
            <person name="Falavigna A."/>
            <person name="Ye Y."/>
            <person name="Leebens-Mack J.H."/>
            <person name="Chen G."/>
        </authorList>
    </citation>
    <scope>NUCLEOTIDE SEQUENCE [LARGE SCALE GENOMIC DNA]</scope>
    <source>
        <strain evidence="4">cv. DH0086</strain>
    </source>
</reference>
<proteinExistence type="predicted"/>
<dbReference type="Gramene" id="ONK62364">
    <property type="protein sequence ID" value="ONK62364"/>
    <property type="gene ID" value="A4U43_C07F3120"/>
</dbReference>
<accession>A0A5P1E960</accession>
<dbReference type="InterPro" id="IPR001810">
    <property type="entry name" value="F-box_dom"/>
</dbReference>
<evidence type="ECO:0000259" key="2">
    <source>
        <dbReference type="SMART" id="SM00256"/>
    </source>
</evidence>
<sequence>MIIILAKSRRMLRFLFSVLFGSPWQSQYDEEDRDWSTMPADILEYISDRLSLVDYIKFRSVCKQWRSTPSGRSELVNFSKDQPWLIVYELEKSKTAGTPKCYIYSLSHPRHCAIRLHDVEGAIIVESKFGWLLAHHGQFFFLYNPLTFSRINLPNLNVSGDYACTFTYLPTHPKCTITVVNRISESSLGVSMCCVGDKEWSTQLISDVSCGQVGRIVMLVTCDHTRDDLCSTCVSNAFCIYDSRNKFTYYYVTKQKSFVYDYWKEDGEPGSKTDEQLESRSRTDEHLEEMRSKHLEEWLQKSGGRGILISCRNKKIGKIVISPHGFIEMDKFDTVKASFMEPKSS</sequence>
<dbReference type="PANTHER" id="PTHR45463">
    <property type="entry name" value="OS09G0392200 PROTEIN"/>
    <property type="match status" value="1"/>
</dbReference>
<dbReference type="EMBL" id="CM007387">
    <property type="protein sequence ID" value="ONK62364.1"/>
    <property type="molecule type" value="Genomic_DNA"/>
</dbReference>
<evidence type="ECO:0000256" key="1">
    <source>
        <dbReference type="SAM" id="SignalP"/>
    </source>
</evidence>
<dbReference type="AlphaFoldDB" id="A0A5P1E960"/>
<evidence type="ECO:0000313" key="4">
    <source>
        <dbReference type="Proteomes" id="UP000243459"/>
    </source>
</evidence>
<feature type="domain" description="F-box" evidence="2">
    <location>
        <begin position="38"/>
        <end position="78"/>
    </location>
</feature>
<organism evidence="3 4">
    <name type="scientific">Asparagus officinalis</name>
    <name type="common">Garden asparagus</name>
    <dbReference type="NCBI Taxonomy" id="4686"/>
    <lineage>
        <taxon>Eukaryota</taxon>
        <taxon>Viridiplantae</taxon>
        <taxon>Streptophyta</taxon>
        <taxon>Embryophyta</taxon>
        <taxon>Tracheophyta</taxon>
        <taxon>Spermatophyta</taxon>
        <taxon>Magnoliopsida</taxon>
        <taxon>Liliopsida</taxon>
        <taxon>Asparagales</taxon>
        <taxon>Asparagaceae</taxon>
        <taxon>Asparagoideae</taxon>
        <taxon>Asparagus</taxon>
    </lineage>
</organism>
<protein>
    <recommendedName>
        <fullName evidence="2">F-box domain-containing protein</fullName>
    </recommendedName>
</protein>
<dbReference type="Pfam" id="PF03478">
    <property type="entry name" value="Beta-prop_KIB1-4"/>
    <property type="match status" value="1"/>
</dbReference>
<keyword evidence="1" id="KW-0732">Signal</keyword>
<dbReference type="PANTHER" id="PTHR45463:SF8">
    <property type="entry name" value="OS09G0392200 PROTEIN"/>
    <property type="match status" value="1"/>
</dbReference>
<dbReference type="Pfam" id="PF00646">
    <property type="entry name" value="F-box"/>
    <property type="match status" value="1"/>
</dbReference>
<evidence type="ECO:0000313" key="3">
    <source>
        <dbReference type="EMBL" id="ONK62364.1"/>
    </source>
</evidence>
<dbReference type="SMART" id="SM00256">
    <property type="entry name" value="FBOX"/>
    <property type="match status" value="1"/>
</dbReference>
<dbReference type="Proteomes" id="UP000243459">
    <property type="component" value="Chromosome 7"/>
</dbReference>
<gene>
    <name evidence="3" type="ORF">A4U43_C07F3120</name>
</gene>
<dbReference type="InterPro" id="IPR005174">
    <property type="entry name" value="KIB1-4_b-propeller"/>
</dbReference>
<dbReference type="CDD" id="cd09917">
    <property type="entry name" value="F-box_SF"/>
    <property type="match status" value="1"/>
</dbReference>
<dbReference type="Gene3D" id="1.20.1280.50">
    <property type="match status" value="1"/>
</dbReference>
<dbReference type="SUPFAM" id="SSF81383">
    <property type="entry name" value="F-box domain"/>
    <property type="match status" value="1"/>
</dbReference>
<name>A0A5P1E960_ASPOF</name>
<keyword evidence="4" id="KW-1185">Reference proteome</keyword>